<dbReference type="Gene3D" id="3.90.25.10">
    <property type="entry name" value="UDP-galactose 4-epimerase, domain 1"/>
    <property type="match status" value="1"/>
</dbReference>
<dbReference type="InterPro" id="IPR036291">
    <property type="entry name" value="NAD(P)-bd_dom_sf"/>
</dbReference>
<dbReference type="Proteomes" id="UP001183881">
    <property type="component" value="Unassembled WGS sequence"/>
</dbReference>
<proteinExistence type="predicted"/>
<name>A0ABU2Q5Q8_9ACTN</name>
<evidence type="ECO:0000313" key="3">
    <source>
        <dbReference type="Proteomes" id="UP001183881"/>
    </source>
</evidence>
<dbReference type="InterPro" id="IPR051604">
    <property type="entry name" value="Ergot_Alk_Oxidoreductase"/>
</dbReference>
<dbReference type="PANTHER" id="PTHR43162">
    <property type="match status" value="1"/>
</dbReference>
<protein>
    <submittedName>
        <fullName evidence="2">NmrA family NAD(P)-binding protein</fullName>
    </submittedName>
</protein>
<comment type="caution">
    <text evidence="2">The sequence shown here is derived from an EMBL/GenBank/DDBJ whole genome shotgun (WGS) entry which is preliminary data.</text>
</comment>
<dbReference type="Pfam" id="PF05368">
    <property type="entry name" value="NmrA"/>
    <property type="match status" value="1"/>
</dbReference>
<dbReference type="Gene3D" id="3.40.50.720">
    <property type="entry name" value="NAD(P)-binding Rossmann-like Domain"/>
    <property type="match status" value="1"/>
</dbReference>
<reference evidence="3" key="1">
    <citation type="submission" date="2023-07" db="EMBL/GenBank/DDBJ databases">
        <title>30 novel species of actinomycetes from the DSMZ collection.</title>
        <authorList>
            <person name="Nouioui I."/>
        </authorList>
    </citation>
    <scope>NUCLEOTIDE SEQUENCE [LARGE SCALE GENOMIC DNA]</scope>
    <source>
        <strain evidence="3">DSM 41636</strain>
    </source>
</reference>
<evidence type="ECO:0000259" key="1">
    <source>
        <dbReference type="Pfam" id="PF05368"/>
    </source>
</evidence>
<accession>A0ABU2Q5Q8</accession>
<sequence>MATTLIIGASGTVGSQLVNELDKDHEGLEVRLATRRADVAEQWRAQGREAVLLDLDRPEQFAEALDGVDRVFLLTGYTADMLHQSKTFVDAAARAGVAHIVHLGVFSSGRHRIPHYSWHELIETYIEASGIAWTHLHPNVITDTVLATVAETGSFNVPWQESARGWVCAADIAAVAAAVLREGPDEHGGKNYWLSTEMATGPQVAKTLSEVLGTEITCSVSDPDDLAAYVSSVPSAADRLYMESAVATMRQTVLGNMGFEAVVHDDVQTVLGRPGTTVEEWARENLGPTA</sequence>
<dbReference type="SUPFAM" id="SSF51735">
    <property type="entry name" value="NAD(P)-binding Rossmann-fold domains"/>
    <property type="match status" value="1"/>
</dbReference>
<feature type="domain" description="NmrA-like" evidence="1">
    <location>
        <begin position="3"/>
        <end position="228"/>
    </location>
</feature>
<dbReference type="PANTHER" id="PTHR43162:SF1">
    <property type="entry name" value="PRESTALK A DIFFERENTIATION PROTEIN A"/>
    <property type="match status" value="1"/>
</dbReference>
<dbReference type="RefSeq" id="WP_311649357.1">
    <property type="nucleotide sequence ID" value="NZ_JAVRFA010000098.1"/>
</dbReference>
<dbReference type="InterPro" id="IPR008030">
    <property type="entry name" value="NmrA-like"/>
</dbReference>
<evidence type="ECO:0000313" key="2">
    <source>
        <dbReference type="EMBL" id="MDT0399771.1"/>
    </source>
</evidence>
<keyword evidence="3" id="KW-1185">Reference proteome</keyword>
<dbReference type="EMBL" id="JAVRFA010000098">
    <property type="protein sequence ID" value="MDT0399771.1"/>
    <property type="molecule type" value="Genomic_DNA"/>
</dbReference>
<organism evidence="2 3">
    <name type="scientific">Streptomyces edwardsiae</name>
    <dbReference type="NCBI Taxonomy" id="3075527"/>
    <lineage>
        <taxon>Bacteria</taxon>
        <taxon>Bacillati</taxon>
        <taxon>Actinomycetota</taxon>
        <taxon>Actinomycetes</taxon>
        <taxon>Kitasatosporales</taxon>
        <taxon>Streptomycetaceae</taxon>
        <taxon>Streptomyces</taxon>
    </lineage>
</organism>
<gene>
    <name evidence="2" type="ORF">RM705_34455</name>
</gene>